<organism evidence="6 7">
    <name type="scientific">Solilutibacter tolerans</name>
    <dbReference type="NCBI Taxonomy" id="1604334"/>
    <lineage>
        <taxon>Bacteria</taxon>
        <taxon>Pseudomonadati</taxon>
        <taxon>Pseudomonadota</taxon>
        <taxon>Gammaproteobacteria</taxon>
        <taxon>Lysobacterales</taxon>
        <taxon>Lysobacteraceae</taxon>
        <taxon>Solilutibacter</taxon>
    </lineage>
</organism>
<dbReference type="AlphaFoldDB" id="A0A1N6R1U5"/>
<evidence type="ECO:0000256" key="1">
    <source>
        <dbReference type="ARBA" id="ARBA00023015"/>
    </source>
</evidence>
<dbReference type="GO" id="GO:0000976">
    <property type="term" value="F:transcription cis-regulatory region binding"/>
    <property type="evidence" value="ECO:0007669"/>
    <property type="project" value="TreeGrafter"/>
</dbReference>
<reference evidence="7" key="1">
    <citation type="submission" date="2017-01" db="EMBL/GenBank/DDBJ databases">
        <authorList>
            <person name="Varghese N."/>
            <person name="Submissions S."/>
        </authorList>
    </citation>
    <scope>NUCLEOTIDE SEQUENCE [LARGE SCALE GENOMIC DNA]</scope>
    <source>
        <strain evidence="7">UM1</strain>
    </source>
</reference>
<dbReference type="OrthoDB" id="9089941at2"/>
<keyword evidence="3" id="KW-0804">Transcription</keyword>
<protein>
    <submittedName>
        <fullName evidence="6">Transcriptional regulator, TetR family</fullName>
    </submittedName>
</protein>
<name>A0A1N6R1U5_9GAMM</name>
<feature type="domain" description="HTH tetR-type" evidence="5">
    <location>
        <begin position="20"/>
        <end position="80"/>
    </location>
</feature>
<keyword evidence="1" id="KW-0805">Transcription regulation</keyword>
<dbReference type="InterPro" id="IPR036271">
    <property type="entry name" value="Tet_transcr_reg_TetR-rel_C_sf"/>
</dbReference>
<evidence type="ECO:0000256" key="2">
    <source>
        <dbReference type="ARBA" id="ARBA00023125"/>
    </source>
</evidence>
<gene>
    <name evidence="6" type="ORF">SAMN05421546_0868</name>
</gene>
<feature type="DNA-binding region" description="H-T-H motif" evidence="4">
    <location>
        <begin position="43"/>
        <end position="62"/>
    </location>
</feature>
<evidence type="ECO:0000259" key="5">
    <source>
        <dbReference type="PROSITE" id="PS50977"/>
    </source>
</evidence>
<dbReference type="Proteomes" id="UP000241788">
    <property type="component" value="Unassembled WGS sequence"/>
</dbReference>
<accession>A0A1N6R1U5</accession>
<dbReference type="RefSeq" id="WP_076585653.1">
    <property type="nucleotide sequence ID" value="NZ_FTLW01000002.1"/>
</dbReference>
<proteinExistence type="predicted"/>
<evidence type="ECO:0000256" key="3">
    <source>
        <dbReference type="ARBA" id="ARBA00023163"/>
    </source>
</evidence>
<evidence type="ECO:0000256" key="4">
    <source>
        <dbReference type="PROSITE-ProRule" id="PRU00335"/>
    </source>
</evidence>
<evidence type="ECO:0000313" key="7">
    <source>
        <dbReference type="Proteomes" id="UP000241788"/>
    </source>
</evidence>
<keyword evidence="7" id="KW-1185">Reference proteome</keyword>
<dbReference type="Pfam" id="PF00440">
    <property type="entry name" value="TetR_N"/>
    <property type="match status" value="1"/>
</dbReference>
<dbReference type="PANTHER" id="PTHR30055:SF220">
    <property type="entry name" value="TETR-FAMILY REGULATORY PROTEIN"/>
    <property type="match status" value="1"/>
</dbReference>
<dbReference type="PANTHER" id="PTHR30055">
    <property type="entry name" value="HTH-TYPE TRANSCRIPTIONAL REGULATOR RUTR"/>
    <property type="match status" value="1"/>
</dbReference>
<dbReference type="InterPro" id="IPR009057">
    <property type="entry name" value="Homeodomain-like_sf"/>
</dbReference>
<sequence length="210" mass="22141">MRAAPRKKARIPKPQGYHHGDLHRALLMAARDMVEEGGAQAVTLRGAAQKAGVSAAAPYRHFEDRDALLAAVITEGLDELTTATETARVAASDPVSAYLAVGEAYLGFAAMHPSLYRLMFGIECHKPDYPALLEAGQRAFGVVLRAAQDCSAAGLTGTRPPEQVALAGWSMVHGLASLHVDGVLGLLLPMPLPDAAAALFSILTEGVRPR</sequence>
<dbReference type="InterPro" id="IPR050109">
    <property type="entry name" value="HTH-type_TetR-like_transc_reg"/>
</dbReference>
<evidence type="ECO:0000313" key="6">
    <source>
        <dbReference type="EMBL" id="SIQ22769.1"/>
    </source>
</evidence>
<dbReference type="PRINTS" id="PR00455">
    <property type="entry name" value="HTHTETR"/>
</dbReference>
<dbReference type="InterPro" id="IPR025996">
    <property type="entry name" value="MT1864/Rv1816-like_C"/>
</dbReference>
<keyword evidence="2 4" id="KW-0238">DNA-binding</keyword>
<dbReference type="EMBL" id="FTLW01000002">
    <property type="protein sequence ID" value="SIQ22769.1"/>
    <property type="molecule type" value="Genomic_DNA"/>
</dbReference>
<dbReference type="SUPFAM" id="SSF48498">
    <property type="entry name" value="Tetracyclin repressor-like, C-terminal domain"/>
    <property type="match status" value="1"/>
</dbReference>
<dbReference type="Pfam" id="PF13305">
    <property type="entry name" value="TetR_C_33"/>
    <property type="match status" value="1"/>
</dbReference>
<dbReference type="Gene3D" id="1.10.357.10">
    <property type="entry name" value="Tetracycline Repressor, domain 2"/>
    <property type="match status" value="1"/>
</dbReference>
<dbReference type="InterPro" id="IPR001647">
    <property type="entry name" value="HTH_TetR"/>
</dbReference>
<dbReference type="STRING" id="1604334.SAMN05421546_0868"/>
<dbReference type="GO" id="GO:0003700">
    <property type="term" value="F:DNA-binding transcription factor activity"/>
    <property type="evidence" value="ECO:0007669"/>
    <property type="project" value="TreeGrafter"/>
</dbReference>
<dbReference type="SUPFAM" id="SSF46689">
    <property type="entry name" value="Homeodomain-like"/>
    <property type="match status" value="1"/>
</dbReference>
<dbReference type="PROSITE" id="PS50977">
    <property type="entry name" value="HTH_TETR_2"/>
    <property type="match status" value="1"/>
</dbReference>